<comment type="caution">
    <text evidence="2">The sequence shown here is derived from an EMBL/GenBank/DDBJ whole genome shotgun (WGS) entry which is preliminary data.</text>
</comment>
<dbReference type="Pfam" id="PF13349">
    <property type="entry name" value="DUF4097"/>
    <property type="match status" value="1"/>
</dbReference>
<organism evidence="2 3">
    <name type="scientific">Deinococcus antarcticus</name>
    <dbReference type="NCBI Taxonomy" id="1298767"/>
    <lineage>
        <taxon>Bacteria</taxon>
        <taxon>Thermotogati</taxon>
        <taxon>Deinococcota</taxon>
        <taxon>Deinococci</taxon>
        <taxon>Deinococcales</taxon>
        <taxon>Deinococcaceae</taxon>
        <taxon>Deinococcus</taxon>
    </lineage>
</organism>
<gene>
    <name evidence="2" type="ORF">ACFOPQ_16090</name>
</gene>
<protein>
    <submittedName>
        <fullName evidence="2">DUF4097 domain-containing protein</fullName>
    </submittedName>
</protein>
<evidence type="ECO:0000313" key="2">
    <source>
        <dbReference type="EMBL" id="MFC3862282.1"/>
    </source>
</evidence>
<proteinExistence type="predicted"/>
<reference evidence="3" key="1">
    <citation type="journal article" date="2019" name="Int. J. Syst. Evol. Microbiol.">
        <title>The Global Catalogue of Microorganisms (GCM) 10K type strain sequencing project: providing services to taxonomists for standard genome sequencing and annotation.</title>
        <authorList>
            <consortium name="The Broad Institute Genomics Platform"/>
            <consortium name="The Broad Institute Genome Sequencing Center for Infectious Disease"/>
            <person name="Wu L."/>
            <person name="Ma J."/>
        </authorList>
    </citation>
    <scope>NUCLEOTIDE SEQUENCE [LARGE SCALE GENOMIC DNA]</scope>
    <source>
        <strain evidence="3">CCTCC AB 2013263</strain>
    </source>
</reference>
<sequence length="337" mass="35456">MTTLPPPRPIRPVMKRMALGLGLTVLGGLVAWRGANFSPTPGLETTLTPLEVPLDGPLPFDYAQAATLHFEGNRSNLLLNPLPPSSPLLLSGEARHRTRNPANLTVRRAGRNVNVTAKLYVQALPNDRVLPPSPEPFQHTLQASLTPTVPLTLGTVTVGGNQTINLAGLRVRALTARSDSGRLDLTLPARPGGPYALVTRSGRVEVTAPEGATPEALRVNSQSGDLTLQLGGAAVDALNAGTQSGDVTVTLPRQVNRGTVTTSSGDVDVTVQAGTRGNLDIRTGSGDVTLQVPPGLRVRVRFTDRETLLLPPGTPTASSPQLDVFVDTTSGEFDLQD</sequence>
<keyword evidence="3" id="KW-1185">Reference proteome</keyword>
<evidence type="ECO:0000259" key="1">
    <source>
        <dbReference type="Pfam" id="PF13349"/>
    </source>
</evidence>
<dbReference type="EMBL" id="JBHRZF010000186">
    <property type="protein sequence ID" value="MFC3862282.1"/>
    <property type="molecule type" value="Genomic_DNA"/>
</dbReference>
<dbReference type="RefSeq" id="WP_380080005.1">
    <property type="nucleotide sequence ID" value="NZ_JBHRZF010000186.1"/>
</dbReference>
<accession>A0ABV8A969</accession>
<dbReference type="Proteomes" id="UP001595748">
    <property type="component" value="Unassembled WGS sequence"/>
</dbReference>
<evidence type="ECO:0000313" key="3">
    <source>
        <dbReference type="Proteomes" id="UP001595748"/>
    </source>
</evidence>
<dbReference type="InterPro" id="IPR025164">
    <property type="entry name" value="Toastrack_DUF4097"/>
</dbReference>
<name>A0ABV8A969_9DEIO</name>
<feature type="domain" description="DUF4097" evidence="1">
    <location>
        <begin position="235"/>
        <end position="299"/>
    </location>
</feature>